<name>A0A9W9Z765_9CNID</name>
<dbReference type="SUPFAM" id="SSF46689">
    <property type="entry name" value="Homeodomain-like"/>
    <property type="match status" value="1"/>
</dbReference>
<dbReference type="GO" id="GO:0005634">
    <property type="term" value="C:nucleus"/>
    <property type="evidence" value="ECO:0007669"/>
    <property type="project" value="UniProtKB-SubCell"/>
</dbReference>
<comment type="caution">
    <text evidence="5">The sequence shown here is derived from an EMBL/GenBank/DDBJ whole genome shotgun (WGS) entry which is preliminary data.</text>
</comment>
<comment type="subcellular location">
    <subcellularLocation>
        <location evidence="1">Nucleus</location>
    </subcellularLocation>
</comment>
<dbReference type="InterPro" id="IPR051651">
    <property type="entry name" value="DMTF1_DNA-bind_reg"/>
</dbReference>
<keyword evidence="3" id="KW-0539">Nucleus</keyword>
<keyword evidence="2 5" id="KW-0238">DNA-binding</keyword>
<dbReference type="InterPro" id="IPR009057">
    <property type="entry name" value="Homeodomain-like_sf"/>
</dbReference>
<dbReference type="Proteomes" id="UP001163046">
    <property type="component" value="Unassembled WGS sequence"/>
</dbReference>
<dbReference type="AlphaFoldDB" id="A0A9W9Z765"/>
<dbReference type="EMBL" id="MU826413">
    <property type="protein sequence ID" value="KAJ7376145.1"/>
    <property type="molecule type" value="Genomic_DNA"/>
</dbReference>
<organism evidence="5 6">
    <name type="scientific">Desmophyllum pertusum</name>
    <dbReference type="NCBI Taxonomy" id="174260"/>
    <lineage>
        <taxon>Eukaryota</taxon>
        <taxon>Metazoa</taxon>
        <taxon>Cnidaria</taxon>
        <taxon>Anthozoa</taxon>
        <taxon>Hexacorallia</taxon>
        <taxon>Scleractinia</taxon>
        <taxon>Caryophylliina</taxon>
        <taxon>Caryophylliidae</taxon>
        <taxon>Desmophyllum</taxon>
    </lineage>
</organism>
<keyword evidence="5" id="KW-0371">Homeobox</keyword>
<proteinExistence type="predicted"/>
<evidence type="ECO:0000256" key="1">
    <source>
        <dbReference type="ARBA" id="ARBA00004123"/>
    </source>
</evidence>
<evidence type="ECO:0000313" key="5">
    <source>
        <dbReference type="EMBL" id="KAJ7376145.1"/>
    </source>
</evidence>
<dbReference type="GO" id="GO:0000981">
    <property type="term" value="F:DNA-binding transcription factor activity, RNA polymerase II-specific"/>
    <property type="evidence" value="ECO:0007669"/>
    <property type="project" value="TreeGrafter"/>
</dbReference>
<gene>
    <name evidence="5" type="primary">TTF1_2</name>
    <name evidence="5" type="ORF">OS493_036751</name>
</gene>
<reference evidence="5" key="1">
    <citation type="submission" date="2023-01" db="EMBL/GenBank/DDBJ databases">
        <title>Genome assembly of the deep-sea coral Lophelia pertusa.</title>
        <authorList>
            <person name="Herrera S."/>
            <person name="Cordes E."/>
        </authorList>
    </citation>
    <scope>NUCLEOTIDE SEQUENCE</scope>
    <source>
        <strain evidence="5">USNM1676648</strain>
        <tissue evidence="5">Polyp</tissue>
    </source>
</reference>
<dbReference type="GO" id="GO:0000978">
    <property type="term" value="F:RNA polymerase II cis-regulatory region sequence-specific DNA binding"/>
    <property type="evidence" value="ECO:0007669"/>
    <property type="project" value="TreeGrafter"/>
</dbReference>
<evidence type="ECO:0000259" key="4">
    <source>
        <dbReference type="PROSITE" id="PS50090"/>
    </source>
</evidence>
<protein>
    <submittedName>
        <fullName evidence="5">Homeobox protein Nkx-2.1</fullName>
    </submittedName>
</protein>
<sequence length="215" mass="25549">MACYLERYNLPSPTNLLFTCNARMDAEEKLYWRRFANSTDFYKELGKGIQRELFSIYRCANRIFDKTNYVGRYSHIPPRGEKLAQKGRWTDDEVKRLKEAVHTVTKTSPSDKQPIFHGIPWQPVAELVMTRNRIKCRKKWLDQLCWGTAADNTQGKHWTKRHDLKLITRLYNSGVMEECDVDWMELKSEYEINNNNYYSPQWPPQEMVKTKEGRA</sequence>
<dbReference type="OrthoDB" id="5812619at2759"/>
<keyword evidence="6" id="KW-1185">Reference proteome</keyword>
<dbReference type="Gene3D" id="1.10.10.60">
    <property type="entry name" value="Homeodomain-like"/>
    <property type="match status" value="1"/>
</dbReference>
<evidence type="ECO:0000256" key="3">
    <source>
        <dbReference type="ARBA" id="ARBA00023242"/>
    </source>
</evidence>
<dbReference type="PANTHER" id="PTHR46380:SF2">
    <property type="entry name" value="CYCLIN-D-BINDING MYB-LIKE TRANSCRIPTION FACTOR 1"/>
    <property type="match status" value="1"/>
</dbReference>
<feature type="domain" description="Myb-like" evidence="4">
    <location>
        <begin position="81"/>
        <end position="144"/>
    </location>
</feature>
<evidence type="ECO:0000256" key="2">
    <source>
        <dbReference type="ARBA" id="ARBA00023125"/>
    </source>
</evidence>
<dbReference type="PROSITE" id="PS50090">
    <property type="entry name" value="MYB_LIKE"/>
    <property type="match status" value="1"/>
</dbReference>
<dbReference type="InterPro" id="IPR001005">
    <property type="entry name" value="SANT/Myb"/>
</dbReference>
<accession>A0A9W9Z765</accession>
<dbReference type="PANTHER" id="PTHR46380">
    <property type="entry name" value="CYCLIN-D-BINDING MYB-LIKE TRANSCRIPTION FACTOR 1"/>
    <property type="match status" value="1"/>
</dbReference>
<evidence type="ECO:0000313" key="6">
    <source>
        <dbReference type="Proteomes" id="UP001163046"/>
    </source>
</evidence>